<dbReference type="Proteomes" id="UP001075354">
    <property type="component" value="Chromosome 10"/>
</dbReference>
<sequence>MRGPRGPRGPPCWAGGTSLLSLLCLLAALAGHAGSQRPTSTGGKDRHDVYIAGFFPFARNVPESRVGRGVMPSVKLAVDHINENQAVLRNYRLHMWWNDTQVSDLGFCSTLYAVGHWSVPMSASVACWGPLEGPHVSFRSSLEAPHVPSQKFDVNLTSN</sequence>
<gene>
    <name evidence="2" type="ORF">ONE63_001161</name>
</gene>
<feature type="signal peptide" evidence="1">
    <location>
        <begin position="1"/>
        <end position="35"/>
    </location>
</feature>
<accession>A0AAV7XF18</accession>
<feature type="chain" id="PRO_5043686900" evidence="1">
    <location>
        <begin position="36"/>
        <end position="159"/>
    </location>
</feature>
<comment type="caution">
    <text evidence="2">The sequence shown here is derived from an EMBL/GenBank/DDBJ whole genome shotgun (WGS) entry which is preliminary data.</text>
</comment>
<name>A0AAV7XF18_9NEOP</name>
<evidence type="ECO:0000313" key="3">
    <source>
        <dbReference type="Proteomes" id="UP001075354"/>
    </source>
</evidence>
<keyword evidence="3" id="KW-1185">Reference proteome</keyword>
<dbReference type="SUPFAM" id="SSF53822">
    <property type="entry name" value="Periplasmic binding protein-like I"/>
    <property type="match status" value="1"/>
</dbReference>
<keyword evidence="1" id="KW-0732">Signal</keyword>
<protein>
    <submittedName>
        <fullName evidence="2">Uncharacterized protein</fullName>
    </submittedName>
</protein>
<evidence type="ECO:0000256" key="1">
    <source>
        <dbReference type="SAM" id="SignalP"/>
    </source>
</evidence>
<dbReference type="Gene3D" id="3.40.50.2300">
    <property type="match status" value="1"/>
</dbReference>
<organism evidence="2 3">
    <name type="scientific">Megalurothrips usitatus</name>
    <name type="common">bean blossom thrips</name>
    <dbReference type="NCBI Taxonomy" id="439358"/>
    <lineage>
        <taxon>Eukaryota</taxon>
        <taxon>Metazoa</taxon>
        <taxon>Ecdysozoa</taxon>
        <taxon>Arthropoda</taxon>
        <taxon>Hexapoda</taxon>
        <taxon>Insecta</taxon>
        <taxon>Pterygota</taxon>
        <taxon>Neoptera</taxon>
        <taxon>Paraneoptera</taxon>
        <taxon>Thysanoptera</taxon>
        <taxon>Terebrantia</taxon>
        <taxon>Thripoidea</taxon>
        <taxon>Thripidae</taxon>
        <taxon>Megalurothrips</taxon>
    </lineage>
</organism>
<evidence type="ECO:0000313" key="2">
    <source>
        <dbReference type="EMBL" id="KAJ1523282.1"/>
    </source>
</evidence>
<reference evidence="2" key="1">
    <citation type="submission" date="2022-12" db="EMBL/GenBank/DDBJ databases">
        <title>Chromosome-level genome assembly of the bean flower thrips Megalurothrips usitatus.</title>
        <authorList>
            <person name="Ma L."/>
            <person name="Liu Q."/>
            <person name="Li H."/>
            <person name="Cai W."/>
        </authorList>
    </citation>
    <scope>NUCLEOTIDE SEQUENCE</scope>
    <source>
        <strain evidence="2">Cailab_2022a</strain>
    </source>
</reference>
<dbReference type="InterPro" id="IPR028082">
    <property type="entry name" value="Peripla_BP_I"/>
</dbReference>
<dbReference type="AlphaFoldDB" id="A0AAV7XF18"/>
<proteinExistence type="predicted"/>
<dbReference type="EMBL" id="JAPTSV010000010">
    <property type="protein sequence ID" value="KAJ1523282.1"/>
    <property type="molecule type" value="Genomic_DNA"/>
</dbReference>